<organism evidence="14 15">
    <name type="scientific">Desulfofustis limnaeus</name>
    <dbReference type="NCBI Taxonomy" id="2740163"/>
    <lineage>
        <taxon>Bacteria</taxon>
        <taxon>Pseudomonadati</taxon>
        <taxon>Thermodesulfobacteriota</taxon>
        <taxon>Desulfobulbia</taxon>
        <taxon>Desulfobulbales</taxon>
        <taxon>Desulfocapsaceae</taxon>
        <taxon>Desulfofustis</taxon>
    </lineage>
</organism>
<dbReference type="PIRSF" id="PIRSF003095">
    <property type="entry name" value="Trigger_factor"/>
    <property type="match status" value="1"/>
</dbReference>
<dbReference type="PANTHER" id="PTHR30560:SF3">
    <property type="entry name" value="TRIGGER FACTOR-LIKE PROTEIN TIG, CHLOROPLASTIC"/>
    <property type="match status" value="1"/>
</dbReference>
<accession>A0ABM7W901</accession>
<dbReference type="SUPFAM" id="SSF109998">
    <property type="entry name" value="Triger factor/SurA peptide-binding domain-like"/>
    <property type="match status" value="1"/>
</dbReference>
<evidence type="ECO:0000256" key="6">
    <source>
        <dbReference type="ARBA" id="ARBA00023186"/>
    </source>
</evidence>
<dbReference type="Gene3D" id="3.10.50.40">
    <property type="match status" value="1"/>
</dbReference>
<dbReference type="InterPro" id="IPR027304">
    <property type="entry name" value="Trigger_fact/SurA_dom_sf"/>
</dbReference>
<dbReference type="Pfam" id="PF00254">
    <property type="entry name" value="FKBP_C"/>
    <property type="match status" value="1"/>
</dbReference>
<keyword evidence="9" id="KW-0131">Cell cycle</keyword>
<dbReference type="InterPro" id="IPR008880">
    <property type="entry name" value="Trigger_fac_C"/>
</dbReference>
<dbReference type="InterPro" id="IPR008881">
    <property type="entry name" value="Trigger_fac_ribosome-bd_bac"/>
</dbReference>
<dbReference type="SUPFAM" id="SSF102735">
    <property type="entry name" value="Trigger factor ribosome-binding domain"/>
    <property type="match status" value="1"/>
</dbReference>
<evidence type="ECO:0000256" key="8">
    <source>
        <dbReference type="ARBA" id="ARBA00029986"/>
    </source>
</evidence>
<dbReference type="InterPro" id="IPR037041">
    <property type="entry name" value="Trigger_fac_C_sf"/>
</dbReference>
<dbReference type="InterPro" id="IPR046357">
    <property type="entry name" value="PPIase_dom_sf"/>
</dbReference>
<comment type="similarity">
    <text evidence="2 9">Belongs to the FKBP-type PPIase family. Tig subfamily.</text>
</comment>
<keyword evidence="9" id="KW-0132">Cell division</keyword>
<keyword evidence="15" id="KW-1185">Reference proteome</keyword>
<evidence type="ECO:0000256" key="7">
    <source>
        <dbReference type="ARBA" id="ARBA00023235"/>
    </source>
</evidence>
<dbReference type="InterPro" id="IPR005215">
    <property type="entry name" value="Trig_fac"/>
</dbReference>
<keyword evidence="9" id="KW-0963">Cytoplasm</keyword>
<feature type="region of interest" description="Disordered" evidence="10">
    <location>
        <begin position="427"/>
        <end position="457"/>
    </location>
</feature>
<evidence type="ECO:0000259" key="11">
    <source>
        <dbReference type="Pfam" id="PF00254"/>
    </source>
</evidence>
<evidence type="ECO:0000256" key="9">
    <source>
        <dbReference type="HAMAP-Rule" id="MF_00303"/>
    </source>
</evidence>
<evidence type="ECO:0000259" key="13">
    <source>
        <dbReference type="Pfam" id="PF05698"/>
    </source>
</evidence>
<dbReference type="Gene3D" id="3.30.70.1050">
    <property type="entry name" value="Trigger factor ribosome-binding domain"/>
    <property type="match status" value="1"/>
</dbReference>
<dbReference type="EMBL" id="AP025516">
    <property type="protein sequence ID" value="BDD87395.1"/>
    <property type="molecule type" value="Genomic_DNA"/>
</dbReference>
<dbReference type="Pfam" id="PF05698">
    <property type="entry name" value="Trigger_C"/>
    <property type="match status" value="1"/>
</dbReference>
<keyword evidence="7 9" id="KW-0413">Isomerase</keyword>
<proteinExistence type="inferred from homology"/>
<comment type="catalytic activity">
    <reaction evidence="1 9">
        <text>[protein]-peptidylproline (omega=180) = [protein]-peptidylproline (omega=0)</text>
        <dbReference type="Rhea" id="RHEA:16237"/>
        <dbReference type="Rhea" id="RHEA-COMP:10747"/>
        <dbReference type="Rhea" id="RHEA-COMP:10748"/>
        <dbReference type="ChEBI" id="CHEBI:83833"/>
        <dbReference type="ChEBI" id="CHEBI:83834"/>
        <dbReference type="EC" id="5.2.1.8"/>
    </reaction>
</comment>
<evidence type="ECO:0000313" key="14">
    <source>
        <dbReference type="EMBL" id="BDD87395.1"/>
    </source>
</evidence>
<feature type="domain" description="Trigger factor ribosome-binding bacterial" evidence="12">
    <location>
        <begin position="1"/>
        <end position="143"/>
    </location>
</feature>
<keyword evidence="5 9" id="KW-0697">Rotamase</keyword>
<comment type="domain">
    <text evidence="9">Consists of 3 domains; the N-terminus binds the ribosome, the middle domain has PPIase activity, while the C-terminus has intrinsic chaperone activity on its own.</text>
</comment>
<reference evidence="14 15" key="1">
    <citation type="submission" date="2022-01" db="EMBL/GenBank/DDBJ databases">
        <title>Desulfofustis limnae sp. nov., a novel mesophilic sulfate-reducing bacterium isolated from marsh soil.</title>
        <authorList>
            <person name="Watanabe M."/>
            <person name="Takahashi A."/>
            <person name="Kojima H."/>
            <person name="Fukui M."/>
        </authorList>
    </citation>
    <scope>NUCLEOTIDE SEQUENCE [LARGE SCALE GENOMIC DNA]</scope>
    <source>
        <strain evidence="14 15">PPLL</strain>
    </source>
</reference>
<evidence type="ECO:0000256" key="3">
    <source>
        <dbReference type="ARBA" id="ARBA00013194"/>
    </source>
</evidence>
<evidence type="ECO:0000256" key="1">
    <source>
        <dbReference type="ARBA" id="ARBA00000971"/>
    </source>
</evidence>
<evidence type="ECO:0000256" key="4">
    <source>
        <dbReference type="ARBA" id="ARBA00016902"/>
    </source>
</evidence>
<feature type="compositionally biased region" description="Low complexity" evidence="10">
    <location>
        <begin position="443"/>
        <end position="457"/>
    </location>
</feature>
<evidence type="ECO:0000256" key="10">
    <source>
        <dbReference type="SAM" id="MobiDB-lite"/>
    </source>
</evidence>
<dbReference type="SUPFAM" id="SSF54534">
    <property type="entry name" value="FKBP-like"/>
    <property type="match status" value="1"/>
</dbReference>
<dbReference type="InterPro" id="IPR001179">
    <property type="entry name" value="PPIase_FKBP_dom"/>
</dbReference>
<protein>
    <recommendedName>
        <fullName evidence="4 9">Trigger factor</fullName>
        <shortName evidence="9">TF</shortName>
        <ecNumber evidence="3 9">5.2.1.8</ecNumber>
    </recommendedName>
    <alternativeName>
        <fullName evidence="8 9">PPIase</fullName>
    </alternativeName>
</protein>
<comment type="subcellular location">
    <subcellularLocation>
        <location evidence="9">Cytoplasm</location>
    </subcellularLocation>
    <text evidence="9">About half TF is bound to the ribosome near the polypeptide exit tunnel while the other half is free in the cytoplasm.</text>
</comment>
<dbReference type="Gene3D" id="1.10.3120.10">
    <property type="entry name" value="Trigger factor, C-terminal domain"/>
    <property type="match status" value="1"/>
</dbReference>
<dbReference type="EC" id="5.2.1.8" evidence="3 9"/>
<sequence length="457" mass="51674">MDVKIEEIGSLTRKITITLPVEAVRGQLDQAYAKLQKDSKMKGFRKGKVPRSVIVRSYQAQVQAEVGEKLVQDTYFDIIEKQDFDPVVHPEITEANFNDDGTFTYVAQVDVRPHFELGTYKGLEVERPDTSVGDAAIDFELAAMRRQMAALKSVEDREIAMDDVVVVDYQGYHKDRPMKHVKSEDLTVDIGSGRFDTEFEKKLVGMKKGEEAAHEVDFPATHPNPMLAGKKVTFKVAIKDVKERVLAELDDEFAKDVNEKFATLDDLKSSIRERLQKQKEATAEGDLNDRIMKKLLDNHQFDVPERLVRYEVEEMIKNTQQQLEKNGLSLEAAGINREDLAKNNRPMAVQRVTGDFILKKIAEVENIKVNDEDLDRTFKKIGDQYNMPVARVKEFFQNRDDLLPLMNEVLNEKILAFLKQETKLVEPAATAQEAGDAEQPSVEEAPAAAGDADSAEK</sequence>
<gene>
    <name evidence="9 14" type="primary">tig</name>
    <name evidence="14" type="ORF">DPPLL_17600</name>
</gene>
<dbReference type="PANTHER" id="PTHR30560">
    <property type="entry name" value="TRIGGER FACTOR CHAPERONE AND PEPTIDYL-PROLYL CIS/TRANS ISOMERASE"/>
    <property type="match status" value="1"/>
</dbReference>
<dbReference type="RefSeq" id="WP_284154423.1">
    <property type="nucleotide sequence ID" value="NZ_AP025516.1"/>
</dbReference>
<dbReference type="HAMAP" id="MF_00303">
    <property type="entry name" value="Trigger_factor_Tig"/>
    <property type="match status" value="1"/>
</dbReference>
<comment type="function">
    <text evidence="9">Involved in protein export. Acts as a chaperone by maintaining the newly synthesized protein in an open conformation. Functions as a peptidyl-prolyl cis-trans isomerase.</text>
</comment>
<dbReference type="Proteomes" id="UP000830055">
    <property type="component" value="Chromosome"/>
</dbReference>
<evidence type="ECO:0000256" key="5">
    <source>
        <dbReference type="ARBA" id="ARBA00023110"/>
    </source>
</evidence>
<dbReference type="NCBIfam" id="TIGR00115">
    <property type="entry name" value="tig"/>
    <property type="match status" value="1"/>
</dbReference>
<dbReference type="InterPro" id="IPR036611">
    <property type="entry name" value="Trigger_fac_ribosome-bd_sf"/>
</dbReference>
<dbReference type="Pfam" id="PF05697">
    <property type="entry name" value="Trigger_N"/>
    <property type="match status" value="1"/>
</dbReference>
<name>A0ABM7W901_9BACT</name>
<evidence type="ECO:0000313" key="15">
    <source>
        <dbReference type="Proteomes" id="UP000830055"/>
    </source>
</evidence>
<evidence type="ECO:0000256" key="2">
    <source>
        <dbReference type="ARBA" id="ARBA00005464"/>
    </source>
</evidence>
<feature type="domain" description="Trigger factor C-terminal" evidence="13">
    <location>
        <begin position="263"/>
        <end position="419"/>
    </location>
</feature>
<feature type="domain" description="PPIase FKBP-type" evidence="11">
    <location>
        <begin position="157"/>
        <end position="237"/>
    </location>
</feature>
<keyword evidence="6 9" id="KW-0143">Chaperone</keyword>
<evidence type="ECO:0000259" key="12">
    <source>
        <dbReference type="Pfam" id="PF05697"/>
    </source>
</evidence>